<evidence type="ECO:0000256" key="1">
    <source>
        <dbReference type="SAM" id="Phobius"/>
    </source>
</evidence>
<keyword evidence="1" id="KW-0472">Membrane</keyword>
<dbReference type="EMBL" id="JAUCMV010000003">
    <property type="protein sequence ID" value="KAK0407941.1"/>
    <property type="molecule type" value="Genomic_DNA"/>
</dbReference>
<keyword evidence="1" id="KW-1133">Transmembrane helix</keyword>
<proteinExistence type="predicted"/>
<reference evidence="2" key="1">
    <citation type="submission" date="2023-06" db="EMBL/GenBank/DDBJ databases">
        <title>Genomic analysis of the entomopathogenic nematode Steinernema hermaphroditum.</title>
        <authorList>
            <person name="Schwarz E.M."/>
            <person name="Heppert J.K."/>
            <person name="Baniya A."/>
            <person name="Schwartz H.T."/>
            <person name="Tan C.-H."/>
            <person name="Antoshechkin I."/>
            <person name="Sternberg P.W."/>
            <person name="Goodrich-Blair H."/>
            <person name="Dillman A.R."/>
        </authorList>
    </citation>
    <scope>NUCLEOTIDE SEQUENCE</scope>
    <source>
        <strain evidence="2">PS9179</strain>
        <tissue evidence="2">Whole animal</tissue>
    </source>
</reference>
<sequence>MIWMSSFIIYGSMTLVASDFGSAVLKVAFLVNSVTPTAEELISTILAFNRLVSIVDGISSLNKSSAYIALTAGAYGLTLGFITLQAVAMRNCVLQFNTAYFWVQTNINKCASPTLQTVTDIRFYSYFGCLTISAVCYAVIAAYIYAKAMTNIRRHEIGIFIQVCEPLVWAGFHQVFSDFIFGMYGTLGPYANSVSSALWASKPLLHFIVTVSCNSSASVPVFTMARLSVIILLFALIALSCAGGIPARSLSRSSAPGGRPYFAVPTGNSNNQGAVKRQCAYIFNDDTGYPECIFG</sequence>
<feature type="transmembrane region" description="Helical" evidence="1">
    <location>
        <begin position="7"/>
        <end position="29"/>
    </location>
</feature>
<name>A0AA39LRY8_9BILA</name>
<keyword evidence="1" id="KW-0812">Transmembrane</keyword>
<protein>
    <submittedName>
        <fullName evidence="2">Uncharacterized protein</fullName>
    </submittedName>
</protein>
<dbReference type="AlphaFoldDB" id="A0AA39LRY8"/>
<evidence type="ECO:0000313" key="3">
    <source>
        <dbReference type="Proteomes" id="UP001175271"/>
    </source>
</evidence>
<comment type="caution">
    <text evidence="2">The sequence shown here is derived from an EMBL/GenBank/DDBJ whole genome shotgun (WGS) entry which is preliminary data.</text>
</comment>
<keyword evidence="3" id="KW-1185">Reference proteome</keyword>
<gene>
    <name evidence="2" type="ORF">QR680_003685</name>
</gene>
<feature type="transmembrane region" description="Helical" evidence="1">
    <location>
        <begin position="123"/>
        <end position="145"/>
    </location>
</feature>
<feature type="transmembrane region" description="Helical" evidence="1">
    <location>
        <begin position="224"/>
        <end position="245"/>
    </location>
</feature>
<accession>A0AA39LRY8</accession>
<feature type="transmembrane region" description="Helical" evidence="1">
    <location>
        <begin position="66"/>
        <end position="88"/>
    </location>
</feature>
<dbReference type="Proteomes" id="UP001175271">
    <property type="component" value="Unassembled WGS sequence"/>
</dbReference>
<organism evidence="2 3">
    <name type="scientific">Steinernema hermaphroditum</name>
    <dbReference type="NCBI Taxonomy" id="289476"/>
    <lineage>
        <taxon>Eukaryota</taxon>
        <taxon>Metazoa</taxon>
        <taxon>Ecdysozoa</taxon>
        <taxon>Nematoda</taxon>
        <taxon>Chromadorea</taxon>
        <taxon>Rhabditida</taxon>
        <taxon>Tylenchina</taxon>
        <taxon>Panagrolaimomorpha</taxon>
        <taxon>Strongyloidoidea</taxon>
        <taxon>Steinernematidae</taxon>
        <taxon>Steinernema</taxon>
    </lineage>
</organism>
<evidence type="ECO:0000313" key="2">
    <source>
        <dbReference type="EMBL" id="KAK0407941.1"/>
    </source>
</evidence>